<dbReference type="Proteomes" id="UP000268908">
    <property type="component" value="Unassembled WGS sequence"/>
</dbReference>
<gene>
    <name evidence="2" type="ORF">DFR35_0378</name>
</gene>
<evidence type="ECO:0000313" key="2">
    <source>
        <dbReference type="EMBL" id="RLJ67828.1"/>
    </source>
</evidence>
<dbReference type="EMBL" id="RCCI01000004">
    <property type="protein sequence ID" value="RLJ67828.1"/>
    <property type="molecule type" value="Genomic_DNA"/>
</dbReference>
<name>A0A497XN40_9PROT</name>
<evidence type="ECO:0000256" key="1">
    <source>
        <dbReference type="SAM" id="MobiDB-lite"/>
    </source>
</evidence>
<protein>
    <recommendedName>
        <fullName evidence="4">DUF2934 family protein</fullName>
    </recommendedName>
</protein>
<comment type="caution">
    <text evidence="2">The sequence shown here is derived from an EMBL/GenBank/DDBJ whole genome shotgun (WGS) entry which is preliminary data.</text>
</comment>
<proteinExistence type="predicted"/>
<dbReference type="Pfam" id="PF11154">
    <property type="entry name" value="DUF2934"/>
    <property type="match status" value="1"/>
</dbReference>
<feature type="region of interest" description="Disordered" evidence="1">
    <location>
        <begin position="1"/>
        <end position="86"/>
    </location>
</feature>
<dbReference type="RefSeq" id="WP_121239787.1">
    <property type="nucleotide sequence ID" value="NZ_BHVV01000001.1"/>
</dbReference>
<feature type="compositionally biased region" description="Polar residues" evidence="1">
    <location>
        <begin position="77"/>
        <end position="86"/>
    </location>
</feature>
<dbReference type="InterPro" id="IPR021327">
    <property type="entry name" value="DUF2934"/>
</dbReference>
<evidence type="ECO:0000313" key="3">
    <source>
        <dbReference type="Proteomes" id="UP000268908"/>
    </source>
</evidence>
<reference evidence="2 3" key="1">
    <citation type="submission" date="2018-10" db="EMBL/GenBank/DDBJ databases">
        <title>Genomic Encyclopedia of Type Strains, Phase IV (KMG-IV): sequencing the most valuable type-strain genomes for metagenomic binning, comparative biology and taxonomic classification.</title>
        <authorList>
            <person name="Goeker M."/>
        </authorList>
    </citation>
    <scope>NUCLEOTIDE SEQUENCE [LARGE SCALE GENOMIC DNA]</scope>
    <source>
        <strain evidence="2 3">DSM 26916</strain>
    </source>
</reference>
<evidence type="ECO:0008006" key="4">
    <source>
        <dbReference type="Google" id="ProtNLM"/>
    </source>
</evidence>
<keyword evidence="3" id="KW-1185">Reference proteome</keyword>
<dbReference type="AlphaFoldDB" id="A0A497XN40"/>
<sequence>MATSTTKAKTAKAPAKSTTASKPATTKVAAKPTKAAAATAPAKTTKAAPTKAPAKVASKAAAPKAAKPAAKKAATANKGNGATVTPEQRRYYVEIAAYYIAERRGFHGGSQLADWAQAEKEIEQLLAAGRINL</sequence>
<feature type="compositionally biased region" description="Low complexity" evidence="1">
    <location>
        <begin position="1"/>
        <end position="76"/>
    </location>
</feature>
<dbReference type="OrthoDB" id="8538784at2"/>
<organism evidence="2 3">
    <name type="scientific">Sulfurisoma sediminicola</name>
    <dbReference type="NCBI Taxonomy" id="1381557"/>
    <lineage>
        <taxon>Bacteria</taxon>
        <taxon>Pseudomonadati</taxon>
        <taxon>Pseudomonadota</taxon>
        <taxon>Betaproteobacteria</taxon>
        <taxon>Nitrosomonadales</taxon>
        <taxon>Sterolibacteriaceae</taxon>
        <taxon>Sulfurisoma</taxon>
    </lineage>
</organism>
<accession>A0A497XN40</accession>